<dbReference type="STRING" id="523849.OCC_10765"/>
<evidence type="ECO:0008006" key="4">
    <source>
        <dbReference type="Google" id="ProtNLM"/>
    </source>
</evidence>
<keyword evidence="3" id="KW-1185">Reference proteome</keyword>
<proteinExistence type="predicted"/>
<dbReference type="KEGG" id="tlt:OCC_10765"/>
<name>H3ZR03_THELN</name>
<sequence length="341" mass="37903">MLTVIAEKEFKDNVTSKRFLILFGTLLLLSLISLWVGYNSYQERLESYVQGLAQFEAGIFIIFRQFQTNIILIGAILGIALGFDAITKEKEQGTLKVLLSHPVYKDQVILGKFLGGALTLGVAVVVITLTSLGMLWGLGANISGEDLLRVLLFMAFSYIYLLLFLGIGIAFSAFSKTSANSLMYSLVLFLVFMIIIPSVSSLIAEQMAGDAPSAPQVSREDNPQAWQIYAQELSEWQQKRFGIERTINSISPYHNFQEIGNYILNPYASSEGGVFERIRQIARNPELAKQLVQQGGAQLEIERYSIGESLSFAKNNIVLLVIPLILSFVAGYLGFMRTDVR</sequence>
<evidence type="ECO:0000313" key="3">
    <source>
        <dbReference type="Proteomes" id="UP000015502"/>
    </source>
</evidence>
<keyword evidence="1" id="KW-0812">Transmembrane</keyword>
<feature type="transmembrane region" description="Helical" evidence="1">
    <location>
        <begin position="58"/>
        <end position="83"/>
    </location>
</feature>
<dbReference type="GO" id="GO:0140359">
    <property type="term" value="F:ABC-type transporter activity"/>
    <property type="evidence" value="ECO:0007669"/>
    <property type="project" value="InterPro"/>
</dbReference>
<feature type="transmembrane region" description="Helical" evidence="1">
    <location>
        <begin position="186"/>
        <end position="204"/>
    </location>
</feature>
<keyword evidence="1" id="KW-0472">Membrane</keyword>
<organism evidence="2 3">
    <name type="scientific">Thermococcus litoralis (strain ATCC 51850 / DSM 5473 / JCM 8560 / NS-C)</name>
    <dbReference type="NCBI Taxonomy" id="523849"/>
    <lineage>
        <taxon>Archaea</taxon>
        <taxon>Methanobacteriati</taxon>
        <taxon>Methanobacteriota</taxon>
        <taxon>Thermococci</taxon>
        <taxon>Thermococcales</taxon>
        <taxon>Thermococcaceae</taxon>
        <taxon>Thermococcus</taxon>
    </lineage>
</organism>
<dbReference type="GO" id="GO:0005886">
    <property type="term" value="C:plasma membrane"/>
    <property type="evidence" value="ECO:0007669"/>
    <property type="project" value="UniProtKB-SubCell"/>
</dbReference>
<dbReference type="PANTHER" id="PTHR43471:SF13">
    <property type="entry name" value="ABC-2 TYPE TRANSPORT SYSTEM PERMEASE PROTEIN"/>
    <property type="match status" value="1"/>
</dbReference>
<evidence type="ECO:0000313" key="2">
    <source>
        <dbReference type="EMBL" id="EHR77579.1"/>
    </source>
</evidence>
<feature type="transmembrane region" description="Helical" evidence="1">
    <location>
        <begin position="317"/>
        <end position="335"/>
    </location>
</feature>
<dbReference type="AlphaFoldDB" id="H3ZR03"/>
<feature type="transmembrane region" description="Helical" evidence="1">
    <location>
        <begin position="113"/>
        <end position="138"/>
    </location>
</feature>
<dbReference type="EMBL" id="CP006670">
    <property type="protein sequence ID" value="EHR77579.1"/>
    <property type="molecule type" value="Genomic_DNA"/>
</dbReference>
<dbReference type="GeneID" id="16549415"/>
<dbReference type="OrthoDB" id="86287at2157"/>
<dbReference type="RefSeq" id="WP_004069923.1">
    <property type="nucleotide sequence ID" value="NC_022084.1"/>
</dbReference>
<dbReference type="PANTHER" id="PTHR43471">
    <property type="entry name" value="ABC TRANSPORTER PERMEASE"/>
    <property type="match status" value="1"/>
</dbReference>
<feature type="transmembrane region" description="Helical" evidence="1">
    <location>
        <begin position="150"/>
        <end position="174"/>
    </location>
</feature>
<feature type="transmembrane region" description="Helical" evidence="1">
    <location>
        <begin position="20"/>
        <end position="38"/>
    </location>
</feature>
<protein>
    <recommendedName>
        <fullName evidence="4">ABC transporter permease</fullName>
    </recommendedName>
</protein>
<evidence type="ECO:0000256" key="1">
    <source>
        <dbReference type="SAM" id="Phobius"/>
    </source>
</evidence>
<keyword evidence="1" id="KW-1133">Transmembrane helix</keyword>
<dbReference type="HOGENOM" id="CLU_068384_0_0_2"/>
<gene>
    <name evidence="2" type="ORF">OCC_10765</name>
</gene>
<dbReference type="PaxDb" id="523849-OCC_10765"/>
<accession>H3ZR03</accession>
<dbReference type="Proteomes" id="UP000015502">
    <property type="component" value="Chromosome"/>
</dbReference>
<reference evidence="2 3" key="1">
    <citation type="journal article" date="2012" name="J. Bacteriol.">
        <title>Genome sequence of the model hyperthermophilic archaeon Thermococcus litoralis NS-C.</title>
        <authorList>
            <person name="Gardner A.F."/>
            <person name="Kumar S."/>
            <person name="Perler F.B."/>
        </authorList>
    </citation>
    <scope>NUCLEOTIDE SEQUENCE [LARGE SCALE GENOMIC DNA]</scope>
    <source>
        <strain evidence="3">ATCC 51850 / DSM 5473 / JCM 8560 / NS-C</strain>
    </source>
</reference>
<dbReference type="Pfam" id="PF12679">
    <property type="entry name" value="ABC2_membrane_2"/>
    <property type="match status" value="1"/>
</dbReference>